<protein>
    <recommendedName>
        <fullName evidence="1">DUF218 domain-containing protein</fullName>
    </recommendedName>
</protein>
<dbReference type="OrthoDB" id="9782395at2"/>
<name>A0A3G6J1G9_9CORY</name>
<keyword evidence="3" id="KW-1185">Reference proteome</keyword>
<dbReference type="KEGG" id="cgk:CGERO_07870"/>
<dbReference type="PANTHER" id="PTHR30336">
    <property type="entry name" value="INNER MEMBRANE PROTEIN, PROBABLE PERMEASE"/>
    <property type="match status" value="1"/>
</dbReference>
<dbReference type="Pfam" id="PF02698">
    <property type="entry name" value="DUF218"/>
    <property type="match status" value="1"/>
</dbReference>
<dbReference type="EMBL" id="CP033897">
    <property type="protein sequence ID" value="AZA11871.1"/>
    <property type="molecule type" value="Genomic_DNA"/>
</dbReference>
<organism evidence="2 3">
    <name type="scientific">Corynebacterium gerontici</name>
    <dbReference type="NCBI Taxonomy" id="2079234"/>
    <lineage>
        <taxon>Bacteria</taxon>
        <taxon>Bacillati</taxon>
        <taxon>Actinomycetota</taxon>
        <taxon>Actinomycetes</taxon>
        <taxon>Mycobacteriales</taxon>
        <taxon>Corynebacteriaceae</taxon>
        <taxon>Corynebacterium</taxon>
    </lineage>
</organism>
<dbReference type="Proteomes" id="UP000271587">
    <property type="component" value="Chromosome"/>
</dbReference>
<proteinExistence type="predicted"/>
<evidence type="ECO:0000259" key="1">
    <source>
        <dbReference type="Pfam" id="PF02698"/>
    </source>
</evidence>
<evidence type="ECO:0000313" key="3">
    <source>
        <dbReference type="Proteomes" id="UP000271587"/>
    </source>
</evidence>
<dbReference type="InterPro" id="IPR003848">
    <property type="entry name" value="DUF218"/>
</dbReference>
<dbReference type="AlphaFoldDB" id="A0A3G6J1G9"/>
<dbReference type="CDD" id="cd06259">
    <property type="entry name" value="YdcF-like"/>
    <property type="match status" value="1"/>
</dbReference>
<dbReference type="PANTHER" id="PTHR30336:SF20">
    <property type="entry name" value="DUF218 DOMAIN-CONTAINING PROTEIN"/>
    <property type="match status" value="1"/>
</dbReference>
<gene>
    <name evidence="2" type="ORF">CGERO_07870</name>
</gene>
<feature type="domain" description="DUF218" evidence="1">
    <location>
        <begin position="36"/>
        <end position="165"/>
    </location>
</feature>
<reference evidence="2 3" key="1">
    <citation type="submission" date="2018-11" db="EMBL/GenBank/DDBJ databases">
        <authorList>
            <person name="Kleinhagauer T."/>
            <person name="Glaeser S.P."/>
            <person name="Spergser J."/>
            <person name="Ruckert C."/>
            <person name="Kaempfer P."/>
            <person name="Busse H.-J."/>
        </authorList>
    </citation>
    <scope>NUCLEOTIDE SEQUENCE [LARGE SCALE GENOMIC DNA]</scope>
    <source>
        <strain evidence="2 3">W8</strain>
    </source>
</reference>
<dbReference type="RefSeq" id="WP_123934797.1">
    <property type="nucleotide sequence ID" value="NZ_CP033897.1"/>
</dbReference>
<accession>A0A3G6J1G9</accession>
<sequence>MNPRKLLFVLPLLPSAAIILRGMVRPTLGSKKYRSVLVLGTAQYNGVPSRQFAARLQWTERLWRARRTMSVITVGGKLPADAQYEAEVGREYLVKAHVDPDVITMVAAGVDTWESFEQAHPFLKEPVLVVTDPNHALRSELMARMHGIKAVASPTPYSPSKFPSKSWWLSLAHEHGGLAVVALTAVAGRPVSLKLEGFLRNLEGKIRPNRRARHEFLAQRSARLAQSHR</sequence>
<dbReference type="GO" id="GO:0005886">
    <property type="term" value="C:plasma membrane"/>
    <property type="evidence" value="ECO:0007669"/>
    <property type="project" value="TreeGrafter"/>
</dbReference>
<evidence type="ECO:0000313" key="2">
    <source>
        <dbReference type="EMBL" id="AZA11871.1"/>
    </source>
</evidence>
<dbReference type="InterPro" id="IPR051599">
    <property type="entry name" value="Cell_Envelope_Assoc"/>
</dbReference>